<proteinExistence type="predicted"/>
<evidence type="ECO:0000313" key="2">
    <source>
        <dbReference type="EMBL" id="KQB39417.1"/>
    </source>
</evidence>
<reference evidence="2 3" key="1">
    <citation type="submission" date="2014-09" db="EMBL/GenBank/DDBJ databases">
        <title>Genome sequence of Flavobacterium aquidurense RC62.</title>
        <authorList>
            <person name="Kim J.F."/>
            <person name="Kwak M.-J."/>
        </authorList>
    </citation>
    <scope>NUCLEOTIDE SEQUENCE [LARGE SCALE GENOMIC DNA]</scope>
    <source>
        <strain evidence="2 3">RC62</strain>
    </source>
</reference>
<dbReference type="GO" id="GO:0016887">
    <property type="term" value="F:ATP hydrolysis activity"/>
    <property type="evidence" value="ECO:0007669"/>
    <property type="project" value="InterPro"/>
</dbReference>
<dbReference type="OrthoDB" id="9781481at2"/>
<dbReference type="Gene3D" id="3.40.50.300">
    <property type="entry name" value="P-loop containing nucleotide triphosphate hydrolases"/>
    <property type="match status" value="2"/>
</dbReference>
<dbReference type="InterPro" id="IPR003593">
    <property type="entry name" value="AAA+_ATPase"/>
</dbReference>
<dbReference type="SUPFAM" id="SSF52540">
    <property type="entry name" value="P-loop containing nucleoside triphosphate hydrolases"/>
    <property type="match status" value="1"/>
</dbReference>
<dbReference type="EMBL" id="JRLF01000012">
    <property type="protein sequence ID" value="KQB39417.1"/>
    <property type="molecule type" value="Genomic_DNA"/>
</dbReference>
<sequence length="654" mass="76551">MKLNEVIQDIVVWTNWVNSYKKYVPKFIEEAKNKEKWEDWDEDTFREFFEKSRNQCVSSLQQGYFTNDEKTRIKNNWHEIAPLLKKIAISQDEPLYDIYESIEKIIRRHTTLHRRASTYRLIAGLQPKLLSTIVNKNNLGELFYYLKKHVDEPSPKFTGNWYKDSHNIAQYYKEHIKVDNPMDLIAYPWQTMVHFKEGVNITSNEMSEAETKNSIDSKNDNSLNQILYGPPGTGKTYATKELAVKIANPDFIFDISWDDEKKRKEIVKEYETLFESGQIVFTTFHQSMSYEDFVEGIKPKTINNQVEYEVEDGIFKQICQKASVKNGNFDEVIEKLKHDISELDGKPALTIKYANNSFLVIYRGTGVFYVQPQNTTKDNPWYPVNINNMRIAFDTNDYERLYNPTYIREILNYLVKEYALVKGKKENSKNYVLIIDEINRGNVSAIFGELITLLETDKRHGEDEQIFLNLPYSKNEKFSIPNNLYLIGTMNTADRSIEALDTALRRRFSFTEVMPEPKLLEGKLVGGIALDILLETINKRVEILLDRDHTIGHSYFIKLKEDDIEGLKQVFKNCVIPLLQEYFFGDYEKIGMIIGTGFFDETEKYDSKIFALFPTKNYPENGNLLRFKTINEDFDIIRAIKILLKIKEEQKINA</sequence>
<accession>A0A0Q0WTQ3</accession>
<dbReference type="PANTHER" id="PTHR37291">
    <property type="entry name" value="5-METHYLCYTOSINE-SPECIFIC RESTRICTION ENZYME B"/>
    <property type="match status" value="1"/>
</dbReference>
<dbReference type="Pfam" id="PF07728">
    <property type="entry name" value="AAA_5"/>
    <property type="match status" value="1"/>
</dbReference>
<dbReference type="Proteomes" id="UP000050443">
    <property type="component" value="Unassembled WGS sequence"/>
</dbReference>
<dbReference type="PANTHER" id="PTHR37291:SF1">
    <property type="entry name" value="TYPE IV METHYL-DIRECTED RESTRICTION ENZYME ECOKMCRB SUBUNIT"/>
    <property type="match status" value="1"/>
</dbReference>
<dbReference type="STRING" id="362413.RC62_1098"/>
<evidence type="ECO:0000259" key="1">
    <source>
        <dbReference type="SMART" id="SM00382"/>
    </source>
</evidence>
<protein>
    <submittedName>
        <fullName evidence="2">ATPase associated with various cellular activities AAA 5</fullName>
    </submittedName>
</protein>
<dbReference type="SMART" id="SM00382">
    <property type="entry name" value="AAA"/>
    <property type="match status" value="1"/>
</dbReference>
<dbReference type="RefSeq" id="WP_055095864.1">
    <property type="nucleotide sequence ID" value="NZ_JRLF01000012.1"/>
</dbReference>
<feature type="domain" description="AAA+ ATPase" evidence="1">
    <location>
        <begin position="221"/>
        <end position="518"/>
    </location>
</feature>
<dbReference type="InterPro" id="IPR011704">
    <property type="entry name" value="ATPase_dyneun-rel_AAA"/>
</dbReference>
<dbReference type="InterPro" id="IPR052934">
    <property type="entry name" value="Methyl-DNA_Rec/Restrict_Enz"/>
</dbReference>
<organism evidence="2 3">
    <name type="scientific">Flavobacterium aquidurense</name>
    <dbReference type="NCBI Taxonomy" id="362413"/>
    <lineage>
        <taxon>Bacteria</taxon>
        <taxon>Pseudomonadati</taxon>
        <taxon>Bacteroidota</taxon>
        <taxon>Flavobacteriia</taxon>
        <taxon>Flavobacteriales</taxon>
        <taxon>Flavobacteriaceae</taxon>
        <taxon>Flavobacterium</taxon>
    </lineage>
</organism>
<dbReference type="AlphaFoldDB" id="A0A0Q0WTQ3"/>
<gene>
    <name evidence="2" type="ORF">RC62_1098</name>
</gene>
<evidence type="ECO:0000313" key="3">
    <source>
        <dbReference type="Proteomes" id="UP000050443"/>
    </source>
</evidence>
<dbReference type="PATRIC" id="fig|362413.3.peg.1071"/>
<name>A0A0Q0WTQ3_9FLAO</name>
<comment type="caution">
    <text evidence="2">The sequence shown here is derived from an EMBL/GenBank/DDBJ whole genome shotgun (WGS) entry which is preliminary data.</text>
</comment>
<dbReference type="GO" id="GO:0005524">
    <property type="term" value="F:ATP binding"/>
    <property type="evidence" value="ECO:0007669"/>
    <property type="project" value="InterPro"/>
</dbReference>
<dbReference type="InterPro" id="IPR027417">
    <property type="entry name" value="P-loop_NTPase"/>
</dbReference>